<organism evidence="2 3">
    <name type="scientific">Campylobacter sputorum subsp. sputorum</name>
    <dbReference type="NCBI Taxonomy" id="32024"/>
    <lineage>
        <taxon>Bacteria</taxon>
        <taxon>Pseudomonadati</taxon>
        <taxon>Campylobacterota</taxon>
        <taxon>Epsilonproteobacteria</taxon>
        <taxon>Campylobacterales</taxon>
        <taxon>Campylobacteraceae</taxon>
        <taxon>Campylobacter</taxon>
    </lineage>
</organism>
<dbReference type="EMBL" id="UFVD01000001">
    <property type="protein sequence ID" value="SUX10672.1"/>
    <property type="molecule type" value="Genomic_DNA"/>
</dbReference>
<feature type="domain" description="Helix-hairpin-helix DNA-binding motif class 1" evidence="1">
    <location>
        <begin position="51"/>
        <end position="70"/>
    </location>
</feature>
<sequence length="109" mass="12279">MATLVSAISLFALDINKASVEDLEKIKGISKEKAEAIVKYRQEKGGIKNINELKNVKGVGEQSILNIKNNVVDKKASNKHKKIDKKTKKDKKKLAKNPTKFYIKLQKSR</sequence>
<dbReference type="Gene3D" id="1.10.150.280">
    <property type="entry name" value="AF1531-like domain"/>
    <property type="match status" value="1"/>
</dbReference>
<dbReference type="NCBIfam" id="TIGR00426">
    <property type="entry name" value="competence protein ComEA helix-hairpin-helix repeat region"/>
    <property type="match status" value="1"/>
</dbReference>
<evidence type="ECO:0000259" key="1">
    <source>
        <dbReference type="SMART" id="SM00278"/>
    </source>
</evidence>
<keyword evidence="3" id="KW-1185">Reference proteome</keyword>
<dbReference type="PANTHER" id="PTHR21180:SF32">
    <property type="entry name" value="ENDONUCLEASE_EXONUCLEASE_PHOSPHATASE FAMILY DOMAIN-CONTAINING PROTEIN 1"/>
    <property type="match status" value="1"/>
</dbReference>
<evidence type="ECO:0000313" key="2">
    <source>
        <dbReference type="EMBL" id="SUX10672.1"/>
    </source>
</evidence>
<accession>A0A381DIZ8</accession>
<dbReference type="SUPFAM" id="SSF47781">
    <property type="entry name" value="RuvA domain 2-like"/>
    <property type="match status" value="1"/>
</dbReference>
<dbReference type="InterPro" id="IPR010994">
    <property type="entry name" value="RuvA_2-like"/>
</dbReference>
<evidence type="ECO:0000313" key="3">
    <source>
        <dbReference type="Proteomes" id="UP000254920"/>
    </source>
</evidence>
<dbReference type="GO" id="GO:0003677">
    <property type="term" value="F:DNA binding"/>
    <property type="evidence" value="ECO:0007669"/>
    <property type="project" value="InterPro"/>
</dbReference>
<dbReference type="AlphaFoldDB" id="A0A381DIZ8"/>
<dbReference type="Proteomes" id="UP000254920">
    <property type="component" value="Unassembled WGS sequence"/>
</dbReference>
<dbReference type="GO" id="GO:0006281">
    <property type="term" value="P:DNA repair"/>
    <property type="evidence" value="ECO:0007669"/>
    <property type="project" value="InterPro"/>
</dbReference>
<dbReference type="SMART" id="SM00278">
    <property type="entry name" value="HhH1"/>
    <property type="match status" value="2"/>
</dbReference>
<name>A0A381DIZ8_9BACT</name>
<dbReference type="Pfam" id="PF12836">
    <property type="entry name" value="HHH_3"/>
    <property type="match status" value="1"/>
</dbReference>
<dbReference type="PANTHER" id="PTHR21180">
    <property type="entry name" value="ENDONUCLEASE/EXONUCLEASE/PHOSPHATASE FAMILY DOMAIN-CONTAINING PROTEIN 1"/>
    <property type="match status" value="1"/>
</dbReference>
<dbReference type="InterPro" id="IPR051675">
    <property type="entry name" value="Endo/Exo/Phosphatase_dom_1"/>
</dbReference>
<proteinExistence type="predicted"/>
<gene>
    <name evidence="2" type="primary">comEA_2</name>
    <name evidence="2" type="ORF">NCTC12475_00874</name>
</gene>
<dbReference type="InterPro" id="IPR004509">
    <property type="entry name" value="Competence_ComEA_HhH"/>
</dbReference>
<dbReference type="GeneID" id="93091302"/>
<dbReference type="RefSeq" id="WP_161492223.1">
    <property type="nucleotide sequence ID" value="NZ_CP043427.1"/>
</dbReference>
<feature type="domain" description="Helix-hairpin-helix DNA-binding motif class 1" evidence="1">
    <location>
        <begin position="21"/>
        <end position="40"/>
    </location>
</feature>
<dbReference type="InterPro" id="IPR003583">
    <property type="entry name" value="Hlx-hairpin-Hlx_DNA-bd_motif"/>
</dbReference>
<reference evidence="2 3" key="1">
    <citation type="submission" date="2018-06" db="EMBL/GenBank/DDBJ databases">
        <authorList>
            <consortium name="Pathogen Informatics"/>
            <person name="Doyle S."/>
        </authorList>
    </citation>
    <scope>NUCLEOTIDE SEQUENCE [LARGE SCALE GENOMIC DNA]</scope>
    <source>
        <strain evidence="2 3">NCTC12475</strain>
    </source>
</reference>
<protein>
    <submittedName>
        <fullName evidence="2">Competence protein ComEA</fullName>
    </submittedName>
</protein>